<evidence type="ECO:0008006" key="4">
    <source>
        <dbReference type="Google" id="ProtNLM"/>
    </source>
</evidence>
<dbReference type="InterPro" id="IPR036396">
    <property type="entry name" value="Cyt_P450_sf"/>
</dbReference>
<dbReference type="PANTHER" id="PTHR46696:SF6">
    <property type="entry name" value="P450, PUTATIVE (EUROFUNG)-RELATED"/>
    <property type="match status" value="1"/>
</dbReference>
<keyword evidence="3" id="KW-1185">Reference proteome</keyword>
<sequence>MKNCHWEPSEQQDQIASLDELRQKCLVAQSEMLGHAVLTHSDVRSVIEDHETFSNAAGSHLSVPNGMDPPEHGIFREVIEPYFKADRLPNFESTCRQIAQNIVSKMTPNTALDVVSKIAKPFALHIQCAFLGWPESLTGTLDEWLEANQQAIVNNDRATLKQKADEFEALIHEQLEVRRQSGSAKDDNTCRLMHETVTVNGETRHLHEAEIVSILRNWTAGEVGTIAAAISSIFYFFAENPLVVEQIRNGNLSTDGAIDEILRIDPPLISNRRRAVKDTEISGCPVKKGEKVTVLWASANRDESVFGKANTFNPEQNKAKNLLYGRGIHVCPGAPLARMELRIFTEELLKHFEAFEVTGEPKRANYPSGGFNNLIIKVTATEEKSSTANQNSIQIKQQQEQIK</sequence>
<gene>
    <name evidence="2" type="ORF">BZJ21_11250</name>
</gene>
<dbReference type="InterPro" id="IPR001128">
    <property type="entry name" value="Cyt_P450"/>
</dbReference>
<dbReference type="Gene3D" id="1.10.630.10">
    <property type="entry name" value="Cytochrome P450"/>
    <property type="match status" value="1"/>
</dbReference>
<dbReference type="SUPFAM" id="SSF48264">
    <property type="entry name" value="Cytochrome P450"/>
    <property type="match status" value="1"/>
</dbReference>
<comment type="similarity">
    <text evidence="1">Belongs to the cytochrome P450 family.</text>
</comment>
<organism evidence="2 3">
    <name type="scientific">Salinivibrio costicola subsp. alcaliphilus</name>
    <dbReference type="NCBI Taxonomy" id="272773"/>
    <lineage>
        <taxon>Bacteria</taxon>
        <taxon>Pseudomonadati</taxon>
        <taxon>Pseudomonadota</taxon>
        <taxon>Gammaproteobacteria</taxon>
        <taxon>Vibrionales</taxon>
        <taxon>Vibrionaceae</taxon>
        <taxon>Salinivibrio</taxon>
    </lineage>
</organism>
<reference evidence="3" key="1">
    <citation type="submission" date="2017-01" db="EMBL/GenBank/DDBJ databases">
        <title>Draft genome of the species Salinivibrio costicola subsp. alcaliphilus.</title>
        <authorList>
            <person name="Lopez-Hermoso C."/>
            <person name="De La Haba R."/>
            <person name="Sanchez-Porro C."/>
            <person name="Ventosa A."/>
        </authorList>
    </citation>
    <scope>NUCLEOTIDE SEQUENCE [LARGE SCALE GENOMIC DNA]</scope>
    <source>
        <strain evidence="3">CBH448</strain>
    </source>
</reference>
<dbReference type="Pfam" id="PF00067">
    <property type="entry name" value="p450"/>
    <property type="match status" value="1"/>
</dbReference>
<dbReference type="RefSeq" id="WP_077669818.1">
    <property type="nucleotide sequence ID" value="NZ_MUFR01000032.1"/>
</dbReference>
<evidence type="ECO:0000313" key="2">
    <source>
        <dbReference type="EMBL" id="OOF33337.1"/>
    </source>
</evidence>
<dbReference type="Proteomes" id="UP000189431">
    <property type="component" value="Unassembled WGS sequence"/>
</dbReference>
<evidence type="ECO:0000256" key="1">
    <source>
        <dbReference type="ARBA" id="ARBA00010617"/>
    </source>
</evidence>
<comment type="caution">
    <text evidence="2">The sequence shown here is derived from an EMBL/GenBank/DDBJ whole genome shotgun (WGS) entry which is preliminary data.</text>
</comment>
<name>A0ABX3KNZ3_SALCS</name>
<dbReference type="PANTHER" id="PTHR46696">
    <property type="entry name" value="P450, PUTATIVE (EUROFUNG)-RELATED"/>
    <property type="match status" value="1"/>
</dbReference>
<evidence type="ECO:0000313" key="3">
    <source>
        <dbReference type="Proteomes" id="UP000189431"/>
    </source>
</evidence>
<dbReference type="PRINTS" id="PR00359">
    <property type="entry name" value="BP450"/>
</dbReference>
<proteinExistence type="inferred from homology"/>
<dbReference type="InterPro" id="IPR002397">
    <property type="entry name" value="Cyt_P450_B"/>
</dbReference>
<dbReference type="EMBL" id="MUFR01000032">
    <property type="protein sequence ID" value="OOF33337.1"/>
    <property type="molecule type" value="Genomic_DNA"/>
</dbReference>
<protein>
    <recommendedName>
        <fullName evidence="4">Cytochrome P450</fullName>
    </recommendedName>
</protein>
<accession>A0ABX3KNZ3</accession>